<evidence type="ECO:0000259" key="7">
    <source>
        <dbReference type="Pfam" id="PF00749"/>
    </source>
</evidence>
<dbReference type="GO" id="GO:0005524">
    <property type="term" value="F:ATP binding"/>
    <property type="evidence" value="ECO:0007669"/>
    <property type="project" value="UniProtKB-KW"/>
</dbReference>
<proteinExistence type="inferred from homology"/>
<dbReference type="PANTHER" id="PTHR43311">
    <property type="entry name" value="GLUTAMATE--TRNA LIGASE"/>
    <property type="match status" value="1"/>
</dbReference>
<dbReference type="GO" id="GO:0004818">
    <property type="term" value="F:glutamate-tRNA ligase activity"/>
    <property type="evidence" value="ECO:0007669"/>
    <property type="project" value="TreeGrafter"/>
</dbReference>
<evidence type="ECO:0000256" key="4">
    <source>
        <dbReference type="ARBA" id="ARBA00022917"/>
    </source>
</evidence>
<keyword evidence="4 6" id="KW-0648">Protein biosynthesis</keyword>
<dbReference type="InterPro" id="IPR001412">
    <property type="entry name" value="aa-tRNA-synth_I_CS"/>
</dbReference>
<evidence type="ECO:0000256" key="6">
    <source>
        <dbReference type="RuleBase" id="RU363037"/>
    </source>
</evidence>
<evidence type="ECO:0000256" key="2">
    <source>
        <dbReference type="ARBA" id="ARBA00022741"/>
    </source>
</evidence>
<evidence type="ECO:0000313" key="9">
    <source>
        <dbReference type="Proteomes" id="UP000789595"/>
    </source>
</evidence>
<gene>
    <name evidence="8" type="ORF">PECAL_3P04000</name>
</gene>
<dbReference type="PANTHER" id="PTHR43311:SF2">
    <property type="entry name" value="GLUTAMATE--TRNA LIGASE, MITOCHONDRIAL-RELATED"/>
    <property type="match status" value="1"/>
</dbReference>
<dbReference type="Gene3D" id="1.10.1160.10">
    <property type="entry name" value="Glutamyl-trna Synthetase, Domain 2"/>
    <property type="match status" value="1"/>
</dbReference>
<dbReference type="AlphaFoldDB" id="A0A8J2SGS7"/>
<evidence type="ECO:0000256" key="1">
    <source>
        <dbReference type="ARBA" id="ARBA00022598"/>
    </source>
</evidence>
<dbReference type="InterPro" id="IPR049940">
    <property type="entry name" value="GluQ/Sye"/>
</dbReference>
<dbReference type="Proteomes" id="UP000789595">
    <property type="component" value="Unassembled WGS sequence"/>
</dbReference>
<comment type="similarity">
    <text evidence="6">Belongs to the class-I aminoacyl-tRNA synthetase family.</text>
</comment>
<evidence type="ECO:0000313" key="8">
    <source>
        <dbReference type="EMBL" id="CAH0370506.1"/>
    </source>
</evidence>
<dbReference type="Pfam" id="PF00749">
    <property type="entry name" value="tRNA-synt_1c"/>
    <property type="match status" value="1"/>
</dbReference>
<dbReference type="InterPro" id="IPR020058">
    <property type="entry name" value="Glu/Gln-tRNA-synth_Ib_cat-dom"/>
</dbReference>
<reference evidence="8" key="1">
    <citation type="submission" date="2021-11" db="EMBL/GenBank/DDBJ databases">
        <authorList>
            <consortium name="Genoscope - CEA"/>
            <person name="William W."/>
        </authorList>
    </citation>
    <scope>NUCLEOTIDE SEQUENCE</scope>
</reference>
<evidence type="ECO:0000256" key="3">
    <source>
        <dbReference type="ARBA" id="ARBA00022840"/>
    </source>
</evidence>
<keyword evidence="9" id="KW-1185">Reference proteome</keyword>
<keyword evidence="5 6" id="KW-0030">Aminoacyl-tRNA synthetase</keyword>
<organism evidence="8 9">
    <name type="scientific">Pelagomonas calceolata</name>
    <dbReference type="NCBI Taxonomy" id="35677"/>
    <lineage>
        <taxon>Eukaryota</taxon>
        <taxon>Sar</taxon>
        <taxon>Stramenopiles</taxon>
        <taxon>Ochrophyta</taxon>
        <taxon>Pelagophyceae</taxon>
        <taxon>Pelagomonadales</taxon>
        <taxon>Pelagomonadaceae</taxon>
        <taxon>Pelagomonas</taxon>
    </lineage>
</organism>
<keyword evidence="3 6" id="KW-0067">ATP-binding</keyword>
<protein>
    <recommendedName>
        <fullName evidence="7">Glutamyl/glutaminyl-tRNA synthetase class Ib catalytic domain-containing protein</fullName>
    </recommendedName>
</protein>
<dbReference type="Gene3D" id="3.40.50.620">
    <property type="entry name" value="HUPs"/>
    <property type="match status" value="1"/>
</dbReference>
<dbReference type="PRINTS" id="PR00987">
    <property type="entry name" value="TRNASYNTHGLU"/>
</dbReference>
<sequence length="430" mass="45194">MRRTLTTTTKAVRLRFAPSPTGALHVGGARTALFNYLFARKCELQGGDASFLVRIDDSDSSRTVPGAEEAILSDLAWLGLRFGAPARCSDRAYASTVDQLLALGHAYRDFGGATNWRDASDAEVRPLLNDGVPHAVRFRVPRPDHPVPHVVEDAVRDLRWADVRRTLREDFVLVRRDGAPLYALCAVCGLCDGRKLSKRSASVATVAALRKDGCTPLGVCAYLAGLGGRAPQSIKSLDDLARSFELEGLSAAPSTFDRKQLDERDAAVAFTSKLGAAQLAVAVRARLSVNGSPAALDELAGAACAAFAEDKLNAIGVVSALNEALTPDRDGMVEAAAAHGTIARRLVADRAALGAVVDAASWRAYADEAMEQLGLSKRGAFLAPARRLLTGRKSGSDVGAQLGLASLACSLGVAEAVDVEGRVGVLGGLL</sequence>
<dbReference type="SUPFAM" id="SSF52374">
    <property type="entry name" value="Nucleotidylyl transferase"/>
    <property type="match status" value="1"/>
</dbReference>
<dbReference type="PROSITE" id="PS00178">
    <property type="entry name" value="AA_TRNA_LIGASE_I"/>
    <property type="match status" value="1"/>
</dbReference>
<dbReference type="InterPro" id="IPR014729">
    <property type="entry name" value="Rossmann-like_a/b/a_fold"/>
</dbReference>
<dbReference type="InterPro" id="IPR020061">
    <property type="entry name" value="Glu_tRNA_lig_a-bdl"/>
</dbReference>
<dbReference type="InterPro" id="IPR000924">
    <property type="entry name" value="Glu/Gln-tRNA-synth"/>
</dbReference>
<dbReference type="EMBL" id="CAKKNE010000003">
    <property type="protein sequence ID" value="CAH0370506.1"/>
    <property type="molecule type" value="Genomic_DNA"/>
</dbReference>
<accession>A0A8J2SGS7</accession>
<comment type="caution">
    <text evidence="8">The sequence shown here is derived from an EMBL/GenBank/DDBJ whole genome shotgun (WGS) entry which is preliminary data.</text>
</comment>
<dbReference type="GO" id="GO:0006424">
    <property type="term" value="P:glutamyl-tRNA aminoacylation"/>
    <property type="evidence" value="ECO:0007669"/>
    <property type="project" value="TreeGrafter"/>
</dbReference>
<name>A0A8J2SGS7_9STRA</name>
<evidence type="ECO:0000256" key="5">
    <source>
        <dbReference type="ARBA" id="ARBA00023146"/>
    </source>
</evidence>
<keyword evidence="1 6" id="KW-0436">Ligase</keyword>
<dbReference type="OrthoDB" id="428822at2759"/>
<dbReference type="GO" id="GO:0005829">
    <property type="term" value="C:cytosol"/>
    <property type="evidence" value="ECO:0007669"/>
    <property type="project" value="TreeGrafter"/>
</dbReference>
<keyword evidence="2 6" id="KW-0547">Nucleotide-binding</keyword>
<feature type="domain" description="Glutamyl/glutaminyl-tRNA synthetase class Ib catalytic" evidence="7">
    <location>
        <begin position="12"/>
        <end position="110"/>
    </location>
</feature>